<keyword evidence="2" id="KW-1185">Reference proteome</keyword>
<organism evidence="1 2">
    <name type="scientific">Dendrothele bispora (strain CBS 962.96)</name>
    <dbReference type="NCBI Taxonomy" id="1314807"/>
    <lineage>
        <taxon>Eukaryota</taxon>
        <taxon>Fungi</taxon>
        <taxon>Dikarya</taxon>
        <taxon>Basidiomycota</taxon>
        <taxon>Agaricomycotina</taxon>
        <taxon>Agaricomycetes</taxon>
        <taxon>Agaricomycetidae</taxon>
        <taxon>Agaricales</taxon>
        <taxon>Agaricales incertae sedis</taxon>
        <taxon>Dendrothele</taxon>
    </lineage>
</organism>
<dbReference type="EMBL" id="ML179836">
    <property type="protein sequence ID" value="THU81140.1"/>
    <property type="molecule type" value="Genomic_DNA"/>
</dbReference>
<accession>A0A4S8KYU2</accession>
<evidence type="ECO:0000313" key="1">
    <source>
        <dbReference type="EMBL" id="THU81140.1"/>
    </source>
</evidence>
<name>A0A4S8KYU2_DENBC</name>
<feature type="non-terminal residue" evidence="1">
    <location>
        <position position="1"/>
    </location>
</feature>
<proteinExistence type="predicted"/>
<feature type="non-terminal residue" evidence="1">
    <location>
        <position position="103"/>
    </location>
</feature>
<gene>
    <name evidence="1" type="ORF">K435DRAFT_624600</name>
</gene>
<sequence length="103" mass="11802">VYLFIAPVTLDRCPESGSTEVRWLTNRSDHYFWSFDPSGSTPLSRRACNILELPNYTTHVVLTGSYLSNYHHEAAKYLQEIQGFDPLTQDFTQAYGLPLVEML</sequence>
<reference evidence="1 2" key="1">
    <citation type="journal article" date="2019" name="Nat. Ecol. Evol.">
        <title>Megaphylogeny resolves global patterns of mushroom evolution.</title>
        <authorList>
            <person name="Varga T."/>
            <person name="Krizsan K."/>
            <person name="Foldi C."/>
            <person name="Dima B."/>
            <person name="Sanchez-Garcia M."/>
            <person name="Sanchez-Ramirez S."/>
            <person name="Szollosi G.J."/>
            <person name="Szarkandi J.G."/>
            <person name="Papp V."/>
            <person name="Albert L."/>
            <person name="Andreopoulos W."/>
            <person name="Angelini C."/>
            <person name="Antonin V."/>
            <person name="Barry K.W."/>
            <person name="Bougher N.L."/>
            <person name="Buchanan P."/>
            <person name="Buyck B."/>
            <person name="Bense V."/>
            <person name="Catcheside P."/>
            <person name="Chovatia M."/>
            <person name="Cooper J."/>
            <person name="Damon W."/>
            <person name="Desjardin D."/>
            <person name="Finy P."/>
            <person name="Geml J."/>
            <person name="Haridas S."/>
            <person name="Hughes K."/>
            <person name="Justo A."/>
            <person name="Karasinski D."/>
            <person name="Kautmanova I."/>
            <person name="Kiss B."/>
            <person name="Kocsube S."/>
            <person name="Kotiranta H."/>
            <person name="LaButti K.M."/>
            <person name="Lechner B.E."/>
            <person name="Liimatainen K."/>
            <person name="Lipzen A."/>
            <person name="Lukacs Z."/>
            <person name="Mihaltcheva S."/>
            <person name="Morgado L.N."/>
            <person name="Niskanen T."/>
            <person name="Noordeloos M.E."/>
            <person name="Ohm R.A."/>
            <person name="Ortiz-Santana B."/>
            <person name="Ovrebo C."/>
            <person name="Racz N."/>
            <person name="Riley R."/>
            <person name="Savchenko A."/>
            <person name="Shiryaev A."/>
            <person name="Soop K."/>
            <person name="Spirin V."/>
            <person name="Szebenyi C."/>
            <person name="Tomsovsky M."/>
            <person name="Tulloss R.E."/>
            <person name="Uehling J."/>
            <person name="Grigoriev I.V."/>
            <person name="Vagvolgyi C."/>
            <person name="Papp T."/>
            <person name="Martin F.M."/>
            <person name="Miettinen O."/>
            <person name="Hibbett D.S."/>
            <person name="Nagy L.G."/>
        </authorList>
    </citation>
    <scope>NUCLEOTIDE SEQUENCE [LARGE SCALE GENOMIC DNA]</scope>
    <source>
        <strain evidence="1 2">CBS 962.96</strain>
    </source>
</reference>
<dbReference type="Proteomes" id="UP000297245">
    <property type="component" value="Unassembled WGS sequence"/>
</dbReference>
<dbReference type="AlphaFoldDB" id="A0A4S8KYU2"/>
<protein>
    <submittedName>
        <fullName evidence="1">Uncharacterized protein</fullName>
    </submittedName>
</protein>
<dbReference type="OrthoDB" id="2953266at2759"/>
<evidence type="ECO:0000313" key="2">
    <source>
        <dbReference type="Proteomes" id="UP000297245"/>
    </source>
</evidence>